<sequence length="462" mass="53257">MFHKFTTKCSRSRCLAVLMIFVIIFFISFHVPQKPQGSIRSSNINFNQSFQMKFSPVSQPKPVTSASRHSAQTVKQDNSEKSVAYNRHIVAQAADIMTLKDVNCKELFAGSRTDTEKAKNIARNVGEPLDEAAYINLTSNCNKFQTERGYIMSSLTKEEEEFPLAFSILVFKEPEMVERLLRAIYRPQNYYCVHVDTKASDVFYNAMLGLSKCFPNVIIASRRIDVQWATFTVLEPELLCMEDLWQFPSWKYFFTLTGQEFPLKTNLELVKIMTAYDGANDLEGTIKRANFERWRTIAPFGIRPIKGSVHITVNRNYVDYVLHNNTAKVLLEWVKRDTSFPDETYFATLNHNPQLGIRGSYKGEPETDEETKPFLTRFKNWGHLPCASGNYVRAICILSLGDLPQLYHAKHYFANKFYLAEDRIVIGCLEEKIFNDTRDEYLGLKNFDASYYASLDFVKNKV</sequence>
<evidence type="ECO:0000256" key="1">
    <source>
        <dbReference type="ARBA" id="ARBA00004606"/>
    </source>
</evidence>
<evidence type="ECO:0000256" key="2">
    <source>
        <dbReference type="ARBA" id="ARBA00004922"/>
    </source>
</evidence>
<evidence type="ECO:0000256" key="9">
    <source>
        <dbReference type="ARBA" id="ARBA00023180"/>
    </source>
</evidence>
<name>A0A0B7AMK8_9EUPU</name>
<evidence type="ECO:0000256" key="8">
    <source>
        <dbReference type="ARBA" id="ARBA00023136"/>
    </source>
</evidence>
<dbReference type="EMBL" id="HACG01035409">
    <property type="protein sequence ID" value="CEK82274.1"/>
    <property type="molecule type" value="Transcribed_RNA"/>
</dbReference>
<evidence type="ECO:0000256" key="11">
    <source>
        <dbReference type="SAM" id="MobiDB-lite"/>
    </source>
</evidence>
<organism evidence="13">
    <name type="scientific">Arion vulgaris</name>
    <dbReference type="NCBI Taxonomy" id="1028688"/>
    <lineage>
        <taxon>Eukaryota</taxon>
        <taxon>Metazoa</taxon>
        <taxon>Spiralia</taxon>
        <taxon>Lophotrochozoa</taxon>
        <taxon>Mollusca</taxon>
        <taxon>Gastropoda</taxon>
        <taxon>Heterobranchia</taxon>
        <taxon>Euthyneura</taxon>
        <taxon>Panpulmonata</taxon>
        <taxon>Eupulmonata</taxon>
        <taxon>Stylommatophora</taxon>
        <taxon>Helicina</taxon>
        <taxon>Arionoidea</taxon>
        <taxon>Arionidae</taxon>
        <taxon>Arion</taxon>
    </lineage>
</organism>
<evidence type="ECO:0000256" key="4">
    <source>
        <dbReference type="ARBA" id="ARBA00022679"/>
    </source>
</evidence>
<dbReference type="GO" id="GO:0008375">
    <property type="term" value="F:acetylglucosaminyltransferase activity"/>
    <property type="evidence" value="ECO:0007669"/>
    <property type="project" value="TreeGrafter"/>
</dbReference>
<feature type="transmembrane region" description="Helical" evidence="12">
    <location>
        <begin position="12"/>
        <end position="31"/>
    </location>
</feature>
<keyword evidence="5 12" id="KW-0812">Transmembrane</keyword>
<comment type="similarity">
    <text evidence="10">Belongs to the glycosyltransferase 14 family.</text>
</comment>
<evidence type="ECO:0000256" key="12">
    <source>
        <dbReference type="SAM" id="Phobius"/>
    </source>
</evidence>
<keyword evidence="6" id="KW-0735">Signal-anchor</keyword>
<gene>
    <name evidence="13" type="primary">ORF130617</name>
</gene>
<comment type="subcellular location">
    <subcellularLocation>
        <location evidence="1">Membrane</location>
        <topology evidence="1">Single-pass type II membrane protein</topology>
    </subcellularLocation>
</comment>
<dbReference type="GO" id="GO:0016020">
    <property type="term" value="C:membrane"/>
    <property type="evidence" value="ECO:0007669"/>
    <property type="project" value="UniProtKB-SubCell"/>
</dbReference>
<keyword evidence="4" id="KW-0808">Transferase</keyword>
<proteinExistence type="inferred from homology"/>
<dbReference type="InterPro" id="IPR003406">
    <property type="entry name" value="Glyco_trans_14"/>
</dbReference>
<feature type="compositionally biased region" description="Polar residues" evidence="11">
    <location>
        <begin position="55"/>
        <end position="76"/>
    </location>
</feature>
<feature type="region of interest" description="Disordered" evidence="11">
    <location>
        <begin position="55"/>
        <end position="78"/>
    </location>
</feature>
<evidence type="ECO:0000256" key="3">
    <source>
        <dbReference type="ARBA" id="ARBA00022676"/>
    </source>
</evidence>
<evidence type="ECO:0000256" key="5">
    <source>
        <dbReference type="ARBA" id="ARBA00022692"/>
    </source>
</evidence>
<evidence type="ECO:0008006" key="14">
    <source>
        <dbReference type="Google" id="ProtNLM"/>
    </source>
</evidence>
<evidence type="ECO:0000256" key="6">
    <source>
        <dbReference type="ARBA" id="ARBA00022968"/>
    </source>
</evidence>
<keyword evidence="7 12" id="KW-1133">Transmembrane helix</keyword>
<evidence type="ECO:0000313" key="13">
    <source>
        <dbReference type="EMBL" id="CEK82274.1"/>
    </source>
</evidence>
<protein>
    <recommendedName>
        <fullName evidence="14">Protein xylosyltransferase</fullName>
    </recommendedName>
</protein>
<dbReference type="PANTHER" id="PTHR19297:SF185">
    <property type="entry name" value="BETA-1,3-GALACTOSYL-O-GLYCOSYL-GLYCOPROTEIN BETA-1,6-N-ACETYLGLUCOSAMINYLTRANSFERASE 3"/>
    <property type="match status" value="1"/>
</dbReference>
<dbReference type="Pfam" id="PF02485">
    <property type="entry name" value="Branch"/>
    <property type="match status" value="1"/>
</dbReference>
<comment type="pathway">
    <text evidence="2">Protein modification; protein glycosylation.</text>
</comment>
<accession>A0A0B7AMK8</accession>
<reference evidence="13" key="1">
    <citation type="submission" date="2014-12" db="EMBL/GenBank/DDBJ databases">
        <title>Insight into the proteome of Arion vulgaris.</title>
        <authorList>
            <person name="Aradska J."/>
            <person name="Bulat T."/>
            <person name="Smidak R."/>
            <person name="Sarate P."/>
            <person name="Gangsoo J."/>
            <person name="Sialana F."/>
            <person name="Bilban M."/>
            <person name="Lubec G."/>
        </authorList>
    </citation>
    <scope>NUCLEOTIDE SEQUENCE</scope>
    <source>
        <tissue evidence="13">Skin</tissue>
    </source>
</reference>
<evidence type="ECO:0000256" key="10">
    <source>
        <dbReference type="ARBA" id="ARBA00038150"/>
    </source>
</evidence>
<dbReference type="AlphaFoldDB" id="A0A0B7AMK8"/>
<evidence type="ECO:0000256" key="7">
    <source>
        <dbReference type="ARBA" id="ARBA00022989"/>
    </source>
</evidence>
<keyword evidence="8 12" id="KW-0472">Membrane</keyword>
<keyword evidence="3" id="KW-0328">Glycosyltransferase</keyword>
<dbReference type="PANTHER" id="PTHR19297">
    <property type="entry name" value="GLYCOSYLTRANSFERASE 14 FAMILY MEMBER"/>
    <property type="match status" value="1"/>
</dbReference>
<keyword evidence="9" id="KW-0325">Glycoprotein</keyword>